<organism evidence="20 21">
    <name type="scientific">Limulus polyphemus</name>
    <name type="common">Atlantic horseshoe crab</name>
    <dbReference type="NCBI Taxonomy" id="6850"/>
    <lineage>
        <taxon>Eukaryota</taxon>
        <taxon>Metazoa</taxon>
        <taxon>Ecdysozoa</taxon>
        <taxon>Arthropoda</taxon>
        <taxon>Chelicerata</taxon>
        <taxon>Merostomata</taxon>
        <taxon>Xiphosura</taxon>
        <taxon>Limulidae</taxon>
        <taxon>Limulus</taxon>
    </lineage>
</organism>
<comment type="similarity">
    <text evidence="5 16">Belongs to the acid ceramidase family.</text>
</comment>
<feature type="domain" description="Choloylglycine hydrolase/NAAA C-terminal" evidence="18">
    <location>
        <begin position="141"/>
        <end position="325"/>
    </location>
</feature>
<proteinExistence type="inferred from homology"/>
<dbReference type="RefSeq" id="XP_013794821.1">
    <property type="nucleotide sequence ID" value="XM_013939367.2"/>
</dbReference>
<dbReference type="PIRSF" id="PIRSF017632">
    <property type="entry name" value="Acid_ceramidase-like"/>
    <property type="match status" value="1"/>
</dbReference>
<evidence type="ECO:0000256" key="5">
    <source>
        <dbReference type="ARBA" id="ARBA00005730"/>
    </source>
</evidence>
<evidence type="ECO:0000256" key="17">
    <source>
        <dbReference type="SAM" id="SignalP"/>
    </source>
</evidence>
<evidence type="ECO:0000256" key="4">
    <source>
        <dbReference type="ARBA" id="ARBA00004991"/>
    </source>
</evidence>
<keyword evidence="10" id="KW-0746">Sphingolipid metabolism</keyword>
<evidence type="ECO:0000256" key="9">
    <source>
        <dbReference type="ARBA" id="ARBA00022801"/>
    </source>
</evidence>
<reference evidence="21" key="1">
    <citation type="submission" date="2025-08" db="UniProtKB">
        <authorList>
            <consortium name="RefSeq"/>
        </authorList>
    </citation>
    <scope>IDENTIFICATION</scope>
    <source>
        <tissue evidence="21">Muscle</tissue>
    </source>
</reference>
<sequence length="395" mass="44719">MEKILFLAVIIIALTSFSFMPIVESQLPPTGKCKNGAYPPESSRKVPKYVINLDLPPEQRWTKLVTENKQGLYNLLAAIRNLTNVIFHGKLFILIDKYMPLIVNTLPYPFGEEIAGIANATGIPMGEVALFNLFYEIFTVCTSVIVEDTSGVLYHARNLDFGLFLGWDFMNHTWLVTEALRPIVVELDYQRQGKTLFRGVNFVGYVGILTAMKPNLFSLTMDERFNLNGGFIGIIEWLLGDHSTTWMGFLTRQVMENATSYTVAQKMLATTKLLAPAYFILGGNKSGEACVITRDRGSNTDADIWTMADSGNEWFILETNYDHWKKPPFFDDRRTPAIKCLNQMGQKNASVSGLFNLLSTQPNLNKLTTYTALMQVNINKMETYLQYCSDPCWPW</sequence>
<evidence type="ECO:0000256" key="12">
    <source>
        <dbReference type="ARBA" id="ARBA00023157"/>
    </source>
</evidence>
<comment type="pathway">
    <text evidence="3">Lipid metabolism; sphingolipid metabolism.</text>
</comment>
<dbReference type="InterPro" id="IPR029130">
    <property type="entry name" value="Acid_ceramidase_N"/>
</dbReference>
<dbReference type="PANTHER" id="PTHR28583:SF1">
    <property type="entry name" value="ACID CERAMIDASE"/>
    <property type="match status" value="1"/>
</dbReference>
<evidence type="ECO:0000256" key="2">
    <source>
        <dbReference type="ARBA" id="ARBA00004613"/>
    </source>
</evidence>
<evidence type="ECO:0000256" key="11">
    <source>
        <dbReference type="ARBA" id="ARBA00023098"/>
    </source>
</evidence>
<evidence type="ECO:0000256" key="3">
    <source>
        <dbReference type="ARBA" id="ARBA00004760"/>
    </source>
</evidence>
<protein>
    <recommendedName>
        <fullName evidence="15">Acid ceramidase</fullName>
        <ecNumber evidence="6">3.5.1.23</ecNumber>
    </recommendedName>
</protein>
<keyword evidence="14" id="KW-0458">Lysosome</keyword>
<dbReference type="Proteomes" id="UP000694941">
    <property type="component" value="Unplaced"/>
</dbReference>
<dbReference type="InterPro" id="IPR016699">
    <property type="entry name" value="Acid_ceramidase-like"/>
</dbReference>
<evidence type="ECO:0000313" key="21">
    <source>
        <dbReference type="RefSeq" id="XP_013794821.1"/>
    </source>
</evidence>
<keyword evidence="9 16" id="KW-0378">Hydrolase</keyword>
<dbReference type="Pfam" id="PF02275">
    <property type="entry name" value="CBAH"/>
    <property type="match status" value="1"/>
</dbReference>
<dbReference type="Pfam" id="PF15508">
    <property type="entry name" value="NAAA-beta"/>
    <property type="match status" value="1"/>
</dbReference>
<evidence type="ECO:0000256" key="10">
    <source>
        <dbReference type="ARBA" id="ARBA00022919"/>
    </source>
</evidence>
<name>A0ABM1C5Z7_LIMPO</name>
<keyword evidence="11 16" id="KW-0443">Lipid metabolism</keyword>
<keyword evidence="8 17" id="KW-0732">Signal</keyword>
<gene>
    <name evidence="21" type="primary">LOC106478798</name>
</gene>
<feature type="signal peptide" evidence="17">
    <location>
        <begin position="1"/>
        <end position="25"/>
    </location>
</feature>
<feature type="domain" description="Acid ceramidase N-terminal" evidence="19">
    <location>
        <begin position="45"/>
        <end position="105"/>
    </location>
</feature>
<comment type="pathway">
    <text evidence="4">Sphingolipid metabolism.</text>
</comment>
<evidence type="ECO:0000256" key="13">
    <source>
        <dbReference type="ARBA" id="ARBA00023180"/>
    </source>
</evidence>
<feature type="chain" id="PRO_5045233540" description="Acid ceramidase" evidence="17">
    <location>
        <begin position="26"/>
        <end position="395"/>
    </location>
</feature>
<keyword evidence="13" id="KW-0325">Glycoprotein</keyword>
<evidence type="ECO:0000256" key="1">
    <source>
        <dbReference type="ARBA" id="ARBA00004371"/>
    </source>
</evidence>
<evidence type="ECO:0000256" key="14">
    <source>
        <dbReference type="ARBA" id="ARBA00023228"/>
    </source>
</evidence>
<dbReference type="CDD" id="cd01903">
    <property type="entry name" value="Ntn_AC_NAAA"/>
    <property type="match status" value="1"/>
</dbReference>
<keyword evidence="12" id="KW-1015">Disulfide bond</keyword>
<dbReference type="PANTHER" id="PTHR28583">
    <property type="entry name" value="ACID AMIDASE"/>
    <property type="match status" value="1"/>
</dbReference>
<keyword evidence="7" id="KW-0964">Secreted</keyword>
<evidence type="ECO:0000313" key="20">
    <source>
        <dbReference type="Proteomes" id="UP000694941"/>
    </source>
</evidence>
<accession>A0ABM1C5Z7</accession>
<evidence type="ECO:0000256" key="7">
    <source>
        <dbReference type="ARBA" id="ARBA00022525"/>
    </source>
</evidence>
<evidence type="ECO:0000256" key="8">
    <source>
        <dbReference type="ARBA" id="ARBA00022729"/>
    </source>
</evidence>
<evidence type="ECO:0000256" key="6">
    <source>
        <dbReference type="ARBA" id="ARBA00011891"/>
    </source>
</evidence>
<dbReference type="EC" id="3.5.1.23" evidence="6"/>
<evidence type="ECO:0000259" key="18">
    <source>
        <dbReference type="Pfam" id="PF02275"/>
    </source>
</evidence>
<evidence type="ECO:0000256" key="15">
    <source>
        <dbReference type="ARBA" id="ARBA00040588"/>
    </source>
</evidence>
<dbReference type="GeneID" id="106478798"/>
<evidence type="ECO:0000259" key="19">
    <source>
        <dbReference type="Pfam" id="PF15508"/>
    </source>
</evidence>
<evidence type="ECO:0000256" key="16">
    <source>
        <dbReference type="PIRNR" id="PIRNR017632"/>
    </source>
</evidence>
<keyword evidence="20" id="KW-1185">Reference proteome</keyword>
<dbReference type="InterPro" id="IPR029132">
    <property type="entry name" value="CBAH/NAAA_C"/>
</dbReference>
<comment type="subcellular location">
    <subcellularLocation>
        <location evidence="1">Lysosome</location>
    </subcellularLocation>
    <subcellularLocation>
        <location evidence="2">Secreted</location>
    </subcellularLocation>
</comment>